<dbReference type="Pfam" id="PF22564">
    <property type="entry name" value="HAAS"/>
    <property type="match status" value="1"/>
</dbReference>
<keyword evidence="3" id="KW-1185">Reference proteome</keyword>
<keyword evidence="1" id="KW-0812">Transmembrane</keyword>
<sequence length="180" mass="19814">MQTNAAVQQYLQQLELYLARLNAQDRNDVLREIESHLFDVLESQPDADIHLILQGFGEPRQLAQQYIAHLTTGAPPPKGFKAITQVKRSVTYSLYFSMAVFGGVTAFSLLLTAIAKLFWPEHVGVWSESAGEAITLGIMADPKPAELEVLGYGLVPVAALTGLAVLWLTRKVLLALKKQL</sequence>
<comment type="caution">
    <text evidence="2">The sequence shown here is derived from an EMBL/GenBank/DDBJ whole genome shotgun (WGS) entry which is preliminary data.</text>
</comment>
<dbReference type="EMBL" id="JBHSGB010000006">
    <property type="protein sequence ID" value="MFC4654766.1"/>
    <property type="molecule type" value="Genomic_DNA"/>
</dbReference>
<accession>A0ABV9JKI2</accession>
<dbReference type="Proteomes" id="UP001595962">
    <property type="component" value="Unassembled WGS sequence"/>
</dbReference>
<feature type="transmembrane region" description="Helical" evidence="1">
    <location>
        <begin position="94"/>
        <end position="119"/>
    </location>
</feature>
<evidence type="ECO:0000256" key="1">
    <source>
        <dbReference type="SAM" id="Phobius"/>
    </source>
</evidence>
<name>A0ABV9JKI2_9GAMM</name>
<reference evidence="3" key="1">
    <citation type="journal article" date="2019" name="Int. J. Syst. Evol. Microbiol.">
        <title>The Global Catalogue of Microorganisms (GCM) 10K type strain sequencing project: providing services to taxonomists for standard genome sequencing and annotation.</title>
        <authorList>
            <consortium name="The Broad Institute Genomics Platform"/>
            <consortium name="The Broad Institute Genome Sequencing Center for Infectious Disease"/>
            <person name="Wu L."/>
            <person name="Ma J."/>
        </authorList>
    </citation>
    <scope>NUCLEOTIDE SEQUENCE [LARGE SCALE GENOMIC DNA]</scope>
    <source>
        <strain evidence="3">DT28</strain>
    </source>
</reference>
<keyword evidence="1" id="KW-0472">Membrane</keyword>
<feature type="transmembrane region" description="Helical" evidence="1">
    <location>
        <begin position="149"/>
        <end position="169"/>
    </location>
</feature>
<evidence type="ECO:0000313" key="3">
    <source>
        <dbReference type="Proteomes" id="UP001595962"/>
    </source>
</evidence>
<keyword evidence="1" id="KW-1133">Transmembrane helix</keyword>
<gene>
    <name evidence="2" type="ORF">ACFO3I_07035</name>
</gene>
<proteinExistence type="predicted"/>
<evidence type="ECO:0000313" key="2">
    <source>
        <dbReference type="EMBL" id="MFC4654766.1"/>
    </source>
</evidence>
<protein>
    <recommendedName>
        <fullName evidence="4">DUF1700 domain-containing protein</fullName>
    </recommendedName>
</protein>
<dbReference type="RefSeq" id="WP_377332851.1">
    <property type="nucleotide sequence ID" value="NZ_JBHSGB010000006.1"/>
</dbReference>
<evidence type="ECO:0008006" key="4">
    <source>
        <dbReference type="Google" id="ProtNLM"/>
    </source>
</evidence>
<organism evidence="2 3">
    <name type="scientific">Rheinheimera marina</name>
    <dbReference type="NCBI Taxonomy" id="1774958"/>
    <lineage>
        <taxon>Bacteria</taxon>
        <taxon>Pseudomonadati</taxon>
        <taxon>Pseudomonadota</taxon>
        <taxon>Gammaproteobacteria</taxon>
        <taxon>Chromatiales</taxon>
        <taxon>Chromatiaceae</taxon>
        <taxon>Rheinheimera</taxon>
    </lineage>
</organism>